<gene>
    <name evidence="1" type="ORF">COV29_00750</name>
</gene>
<sequence length="210" mass="23766">MIPSLFILWATIVTWVLLTEYPQTTHKQRKELPVEITYGPGAENGFGPKVTKGTMSFIVELVIRESKGVRISFPIDKPFLIKGGVKGMLSYSSLDSSCKNEDIAFAASITTDSDTIYVFDQRVKGNNPLNIEWGMGFPYGIQADNLYLDLFDDMCHETNLRLTFVASGHQLDAGSKKFNSLTKQDGNLLQQHKHHKKHDEVTKFFVRELY</sequence>
<dbReference type="AlphaFoldDB" id="A0A2J0QBM8"/>
<dbReference type="EMBL" id="PCXQ01000003">
    <property type="protein sequence ID" value="PJE51272.1"/>
    <property type="molecule type" value="Genomic_DNA"/>
</dbReference>
<accession>A0A2J0QBM8</accession>
<dbReference type="Proteomes" id="UP000228496">
    <property type="component" value="Unassembled WGS sequence"/>
</dbReference>
<evidence type="ECO:0000313" key="1">
    <source>
        <dbReference type="EMBL" id="PJE51272.1"/>
    </source>
</evidence>
<protein>
    <submittedName>
        <fullName evidence="1">Uncharacterized protein</fullName>
    </submittedName>
</protein>
<evidence type="ECO:0000313" key="2">
    <source>
        <dbReference type="Proteomes" id="UP000228496"/>
    </source>
</evidence>
<name>A0A2J0QBM8_9BACT</name>
<proteinExistence type="predicted"/>
<reference evidence="1 2" key="1">
    <citation type="submission" date="2017-09" db="EMBL/GenBank/DDBJ databases">
        <title>Depth-based differentiation of microbial function through sediment-hosted aquifers and enrichment of novel symbionts in the deep terrestrial subsurface.</title>
        <authorList>
            <person name="Probst A.J."/>
            <person name="Ladd B."/>
            <person name="Jarett J.K."/>
            <person name="Geller-Mcgrath D.E."/>
            <person name="Sieber C.M."/>
            <person name="Emerson J.B."/>
            <person name="Anantharaman K."/>
            <person name="Thomas B.C."/>
            <person name="Malmstrom R."/>
            <person name="Stieglmeier M."/>
            <person name="Klingl A."/>
            <person name="Woyke T."/>
            <person name="Ryan C.M."/>
            <person name="Banfield J.F."/>
        </authorList>
    </citation>
    <scope>NUCLEOTIDE SEQUENCE [LARGE SCALE GENOMIC DNA]</scope>
    <source>
        <strain evidence="1">CG10_big_fil_rev_8_21_14_0_10_36_16</strain>
    </source>
</reference>
<comment type="caution">
    <text evidence="1">The sequence shown here is derived from an EMBL/GenBank/DDBJ whole genome shotgun (WGS) entry which is preliminary data.</text>
</comment>
<organism evidence="1 2">
    <name type="scientific">Candidatus Yanofskybacteria bacterium CG10_big_fil_rev_8_21_14_0_10_36_16</name>
    <dbReference type="NCBI Taxonomy" id="1975096"/>
    <lineage>
        <taxon>Bacteria</taxon>
        <taxon>Candidatus Yanofskyibacteriota</taxon>
    </lineage>
</organism>